<dbReference type="PROSITE" id="PS50174">
    <property type="entry name" value="G_PATCH"/>
    <property type="match status" value="1"/>
</dbReference>
<proteinExistence type="predicted"/>
<accession>A0A915KNJ7</accession>
<dbReference type="AlphaFoldDB" id="A0A915KNJ7"/>
<dbReference type="InterPro" id="IPR053027">
    <property type="entry name" value="AGGF1"/>
</dbReference>
<organism evidence="2 3">
    <name type="scientific">Romanomermis culicivorax</name>
    <name type="common">Nematode worm</name>
    <dbReference type="NCBI Taxonomy" id="13658"/>
    <lineage>
        <taxon>Eukaryota</taxon>
        <taxon>Metazoa</taxon>
        <taxon>Ecdysozoa</taxon>
        <taxon>Nematoda</taxon>
        <taxon>Enoplea</taxon>
        <taxon>Dorylaimia</taxon>
        <taxon>Mermithida</taxon>
        <taxon>Mermithoidea</taxon>
        <taxon>Mermithidae</taxon>
        <taxon>Romanomermis</taxon>
    </lineage>
</organism>
<dbReference type="GO" id="GO:0003676">
    <property type="term" value="F:nucleic acid binding"/>
    <property type="evidence" value="ECO:0007669"/>
    <property type="project" value="InterPro"/>
</dbReference>
<sequence length="316" mass="35798">MVTSVAMEAYAQNDYEYIPMLELYYQEQSGYFYKQKWPEHIGCEIDLDVFLLESDSDGEIDDYSDDYKEYLRFKAQEELKGYKLKLNSPSSSNVILNGTNLLGDKGNFNLNHRDALEIESNLFDLHIHKGLNTCAECEPGLKILTPASSSQIVHLSKSQKEKLRRKELNQLKSQYGLLNAEFTNQPCVSGQKYVDRANIRRKVIGSDHSMTNNCKPIETASLTKPISDKSVGFKMLSKMGWKEGQSLGSKEQNPTALNEPLLPIIRVGMSGLGSENSTVMPNPNNEDVAAKKLKIIKMKQRYDKTKLINCFDDEDT</sequence>
<dbReference type="PANTHER" id="PTHR23106">
    <property type="entry name" value="ANGIOGENIC FACTOR WITH G PATCH AND FHA DOMAINS 1"/>
    <property type="match status" value="1"/>
</dbReference>
<dbReference type="PANTHER" id="PTHR23106:SF24">
    <property type="entry name" value="ANGIOGENIC FACTOR WITH G PATCH AND FHA DOMAINS 1"/>
    <property type="match status" value="1"/>
</dbReference>
<dbReference type="SMART" id="SM00443">
    <property type="entry name" value="G_patch"/>
    <property type="match status" value="1"/>
</dbReference>
<protein>
    <submittedName>
        <fullName evidence="3">G-patch domain-containing protein</fullName>
    </submittedName>
</protein>
<evidence type="ECO:0000313" key="3">
    <source>
        <dbReference type="WBParaSite" id="nRc.2.0.1.t40417-RA"/>
    </source>
</evidence>
<name>A0A915KNJ7_ROMCU</name>
<feature type="domain" description="G-patch" evidence="1">
    <location>
        <begin position="228"/>
        <end position="277"/>
    </location>
</feature>
<dbReference type="Proteomes" id="UP000887565">
    <property type="component" value="Unplaced"/>
</dbReference>
<evidence type="ECO:0000259" key="1">
    <source>
        <dbReference type="PROSITE" id="PS50174"/>
    </source>
</evidence>
<dbReference type="WBParaSite" id="nRc.2.0.1.t40417-RA">
    <property type="protein sequence ID" value="nRc.2.0.1.t40417-RA"/>
    <property type="gene ID" value="nRc.2.0.1.g40417"/>
</dbReference>
<dbReference type="InterPro" id="IPR000467">
    <property type="entry name" value="G_patch_dom"/>
</dbReference>
<keyword evidence="2" id="KW-1185">Reference proteome</keyword>
<dbReference type="OMA" id="HIGCEID"/>
<evidence type="ECO:0000313" key="2">
    <source>
        <dbReference type="Proteomes" id="UP000887565"/>
    </source>
</evidence>
<reference evidence="3" key="1">
    <citation type="submission" date="2022-11" db="UniProtKB">
        <authorList>
            <consortium name="WormBaseParasite"/>
        </authorList>
    </citation>
    <scope>IDENTIFICATION</scope>
</reference>
<dbReference type="Pfam" id="PF01585">
    <property type="entry name" value="G-patch"/>
    <property type="match status" value="1"/>
</dbReference>